<dbReference type="InterPro" id="IPR000536">
    <property type="entry name" value="Nucl_hrmn_rcpt_lig-bd"/>
</dbReference>
<evidence type="ECO:0000256" key="2">
    <source>
        <dbReference type="ARBA" id="ARBA00023163"/>
    </source>
</evidence>
<name>A0AAV5UXS1_9BILA</name>
<dbReference type="InterPro" id="IPR051152">
    <property type="entry name" value="C.elegans_Orphan_NR"/>
</dbReference>
<dbReference type="EMBL" id="BTSY01000001">
    <property type="protein sequence ID" value="GMT11538.1"/>
    <property type="molecule type" value="Genomic_DNA"/>
</dbReference>
<dbReference type="PANTHER" id="PTHR45680">
    <property type="entry name" value="NUCLEAR HORMONE RECEPTOR FAMILY"/>
    <property type="match status" value="1"/>
</dbReference>
<evidence type="ECO:0000256" key="1">
    <source>
        <dbReference type="ARBA" id="ARBA00023015"/>
    </source>
</evidence>
<keyword evidence="1" id="KW-0805">Transcription regulation</keyword>
<keyword evidence="6" id="KW-1185">Reference proteome</keyword>
<sequence>WASFHRLERFHITVSIFGRSLLEKGLGKSMTVVLGDEMAIDFHTTNFDFSFITDYDQDSVKGMFRPFVTRLFEEVSRPMIELQITDTELVYMLGQLTWHLEGRAGVSSETLAISESFRARISNELHDYYVYELKMTNYAARLMKLMGIVNDVE</sequence>
<dbReference type="SMART" id="SM00430">
    <property type="entry name" value="HOLI"/>
    <property type="match status" value="1"/>
</dbReference>
<dbReference type="Pfam" id="PF00104">
    <property type="entry name" value="Hormone_recep"/>
    <property type="match status" value="1"/>
</dbReference>
<feature type="non-terminal residue" evidence="5">
    <location>
        <position position="153"/>
    </location>
</feature>
<organism evidence="5 6">
    <name type="scientific">Pristionchus fissidentatus</name>
    <dbReference type="NCBI Taxonomy" id="1538716"/>
    <lineage>
        <taxon>Eukaryota</taxon>
        <taxon>Metazoa</taxon>
        <taxon>Ecdysozoa</taxon>
        <taxon>Nematoda</taxon>
        <taxon>Chromadorea</taxon>
        <taxon>Rhabditida</taxon>
        <taxon>Rhabditina</taxon>
        <taxon>Diplogasteromorpha</taxon>
        <taxon>Diplogasteroidea</taxon>
        <taxon>Neodiplogasteridae</taxon>
        <taxon>Pristionchus</taxon>
    </lineage>
</organism>
<evidence type="ECO:0000313" key="5">
    <source>
        <dbReference type="EMBL" id="GMT11538.1"/>
    </source>
</evidence>
<feature type="domain" description="NR LBD" evidence="4">
    <location>
        <begin position="1"/>
        <end position="153"/>
    </location>
</feature>
<keyword evidence="3" id="KW-0675">Receptor</keyword>
<accession>A0AAV5UXS1</accession>
<feature type="non-terminal residue" evidence="5">
    <location>
        <position position="1"/>
    </location>
</feature>
<comment type="caution">
    <text evidence="5">The sequence shown here is derived from an EMBL/GenBank/DDBJ whole genome shotgun (WGS) entry which is preliminary data.</text>
</comment>
<dbReference type="SUPFAM" id="SSF48508">
    <property type="entry name" value="Nuclear receptor ligand-binding domain"/>
    <property type="match status" value="1"/>
</dbReference>
<protein>
    <recommendedName>
        <fullName evidence="4">NR LBD domain-containing protein</fullName>
    </recommendedName>
</protein>
<evidence type="ECO:0000259" key="4">
    <source>
        <dbReference type="PROSITE" id="PS51843"/>
    </source>
</evidence>
<dbReference type="InterPro" id="IPR035500">
    <property type="entry name" value="NHR-like_dom_sf"/>
</dbReference>
<dbReference type="PANTHER" id="PTHR45680:SF29">
    <property type="entry name" value="NUCLEAR HORMONE RECEPTOR FAMILY"/>
    <property type="match status" value="1"/>
</dbReference>
<dbReference type="Proteomes" id="UP001432322">
    <property type="component" value="Unassembled WGS sequence"/>
</dbReference>
<gene>
    <name evidence="5" type="ORF">PFISCL1PPCAC_2835</name>
</gene>
<dbReference type="AlphaFoldDB" id="A0AAV5UXS1"/>
<keyword evidence="2" id="KW-0804">Transcription</keyword>
<evidence type="ECO:0000313" key="6">
    <source>
        <dbReference type="Proteomes" id="UP001432322"/>
    </source>
</evidence>
<proteinExistence type="predicted"/>
<dbReference type="Gene3D" id="1.10.565.10">
    <property type="entry name" value="Retinoid X Receptor"/>
    <property type="match status" value="1"/>
</dbReference>
<evidence type="ECO:0000256" key="3">
    <source>
        <dbReference type="ARBA" id="ARBA00023170"/>
    </source>
</evidence>
<dbReference type="PROSITE" id="PS51843">
    <property type="entry name" value="NR_LBD"/>
    <property type="match status" value="1"/>
</dbReference>
<reference evidence="5" key="1">
    <citation type="submission" date="2023-10" db="EMBL/GenBank/DDBJ databases">
        <title>Genome assembly of Pristionchus species.</title>
        <authorList>
            <person name="Yoshida K."/>
            <person name="Sommer R.J."/>
        </authorList>
    </citation>
    <scope>NUCLEOTIDE SEQUENCE</scope>
    <source>
        <strain evidence="5">RS5133</strain>
    </source>
</reference>